<comment type="caution">
    <text evidence="2">The sequence shown here is derived from an EMBL/GenBank/DDBJ whole genome shotgun (WGS) entry which is preliminary data.</text>
</comment>
<evidence type="ECO:0000259" key="1">
    <source>
        <dbReference type="Pfam" id="PF08818"/>
    </source>
</evidence>
<gene>
    <name evidence="2" type="ORF">BAU17_00845</name>
</gene>
<proteinExistence type="predicted"/>
<accession>A0ABQ6YWT6</accession>
<evidence type="ECO:0000313" key="3">
    <source>
        <dbReference type="Proteomes" id="UP000782705"/>
    </source>
</evidence>
<keyword evidence="3" id="KW-1185">Reference proteome</keyword>
<dbReference type="RefSeq" id="WP_161902928.1">
    <property type="nucleotide sequence ID" value="NZ_MAEL01000054.1"/>
</dbReference>
<dbReference type="SUPFAM" id="SSF159888">
    <property type="entry name" value="YdhG-like"/>
    <property type="match status" value="1"/>
</dbReference>
<dbReference type="EMBL" id="MAEL01000054">
    <property type="protein sequence ID" value="KAF1301948.1"/>
    <property type="molecule type" value="Genomic_DNA"/>
</dbReference>
<dbReference type="InterPro" id="IPR014922">
    <property type="entry name" value="YdhG-like"/>
</dbReference>
<dbReference type="Pfam" id="PF08818">
    <property type="entry name" value="DUF1801"/>
    <property type="match status" value="1"/>
</dbReference>
<evidence type="ECO:0000313" key="2">
    <source>
        <dbReference type="EMBL" id="KAF1301948.1"/>
    </source>
</evidence>
<protein>
    <recommendedName>
        <fullName evidence="1">YdhG-like domain-containing protein</fullName>
    </recommendedName>
</protein>
<sequence>MNKPQTIDEYLALVDPTRREVLNQIRTLVKQLVPSAEETISYNMPTLKYKNRPLVYFTASKNHMSFYPSSWAMEDFKEQLQDYKQTQHAIQFTLEKPLSEKLITELVLAHKQYIDAGRKA</sequence>
<reference evidence="2 3" key="1">
    <citation type="submission" date="2016-06" db="EMBL/GenBank/DDBJ databases">
        <title>Four novel species of enterococci isolated from chicken manure.</title>
        <authorList>
            <person name="Van Tyne D."/>
        </authorList>
    </citation>
    <scope>NUCLEOTIDE SEQUENCE [LARGE SCALE GENOMIC DNA]</scope>
    <source>
        <strain evidence="2 3">CU12B</strain>
    </source>
</reference>
<organism evidence="2 3">
    <name type="scientific">Candidatus Enterococcus willemsii</name>
    <dbReference type="NCBI Taxonomy" id="1857215"/>
    <lineage>
        <taxon>Bacteria</taxon>
        <taxon>Bacillati</taxon>
        <taxon>Bacillota</taxon>
        <taxon>Bacilli</taxon>
        <taxon>Lactobacillales</taxon>
        <taxon>Enterococcaceae</taxon>
        <taxon>Enterococcus</taxon>
    </lineage>
</organism>
<dbReference type="Proteomes" id="UP000782705">
    <property type="component" value="Unassembled WGS sequence"/>
</dbReference>
<name>A0ABQ6YWT6_9ENTE</name>
<feature type="domain" description="YdhG-like" evidence="1">
    <location>
        <begin position="18"/>
        <end position="107"/>
    </location>
</feature>
<dbReference type="Gene3D" id="3.90.1150.200">
    <property type="match status" value="1"/>
</dbReference>